<evidence type="ECO:0000313" key="3">
    <source>
        <dbReference type="Proteomes" id="UP000034037"/>
    </source>
</evidence>
<gene>
    <name evidence="2" type="ORF">YH66_01730</name>
</gene>
<dbReference type="InterPro" id="IPR027417">
    <property type="entry name" value="P-loop_NTPase"/>
</dbReference>
<name>A0A0F6Z443_9CORY</name>
<dbReference type="InterPro" id="IPR059050">
    <property type="entry name" value="Rv3660c_N"/>
</dbReference>
<dbReference type="Proteomes" id="UP000034037">
    <property type="component" value="Chromosome"/>
</dbReference>
<dbReference type="RefSeq" id="WP_003863292.1">
    <property type="nucleotide sequence ID" value="NZ_CP011309.1"/>
</dbReference>
<proteinExistence type="predicted"/>
<reference evidence="2 3" key="1">
    <citation type="submission" date="2015-04" db="EMBL/GenBank/DDBJ databases">
        <title>Complete Genome Sequence of Brevibacterium flavum ATCC 15168.</title>
        <authorList>
            <person name="Ahn J."/>
            <person name="Park G."/>
            <person name="Jeon W."/>
            <person name="Jang Y."/>
            <person name="Jang M."/>
            <person name="Lee H."/>
            <person name="Lee H."/>
        </authorList>
    </citation>
    <scope>NUCLEOTIDE SEQUENCE [LARGE SCALE GENOMIC DNA]</scope>
    <source>
        <strain evidence="2 3">ATCC 15168</strain>
    </source>
</reference>
<dbReference type="PANTHER" id="PTHR43384:SF11">
    <property type="entry name" value="SEPTUM SITE DETERMINING PROTEIN"/>
    <property type="match status" value="1"/>
</dbReference>
<keyword evidence="3" id="KW-1185">Reference proteome</keyword>
<dbReference type="InterPro" id="IPR050625">
    <property type="entry name" value="ParA/MinD_ATPase"/>
</dbReference>
<dbReference type="PATRIC" id="fig|92706.3.peg.355"/>
<dbReference type="AlphaFoldDB" id="A0A0F6Z443"/>
<dbReference type="Pfam" id="PF26563">
    <property type="entry name" value="Rv3660c_N"/>
    <property type="match status" value="1"/>
</dbReference>
<dbReference type="GO" id="GO:0005829">
    <property type="term" value="C:cytosol"/>
    <property type="evidence" value="ECO:0007669"/>
    <property type="project" value="TreeGrafter"/>
</dbReference>
<dbReference type="NCBIfam" id="TIGR03815">
    <property type="entry name" value="CpaE_hom_Actino"/>
    <property type="match status" value="1"/>
</dbReference>
<dbReference type="Gene3D" id="3.40.50.300">
    <property type="entry name" value="P-loop containing nucleotide triphosphate hydrolases"/>
    <property type="match status" value="1"/>
</dbReference>
<dbReference type="PANTHER" id="PTHR43384">
    <property type="entry name" value="SEPTUM SITE-DETERMINING PROTEIN MIND HOMOLOG, CHLOROPLASTIC-RELATED"/>
    <property type="match status" value="1"/>
</dbReference>
<sequence>MNTTTHQAILIAVEDPVLHPEAMHVAAATGRPVIETTNLMDISRHFHRASAVLIDTSMASQLSPGKRRDRVFLLDSDPGPSDWKTAMKIHAEQAILLPAQAGELLSALGRDDNKLPVASGHVIGVAGVVGGTGASTFAAALAKRRAESATTVLIDADPSSGGIDLLLGIEDVPGARWPDVGLRRGTVQAADVLKALPSTPDEVVVLSTARANILDPFALSESDVSAAIDCFLSADRSVDVVVDLPHARVHPDIAERLSHLVLVIPAEVRAVAAARARYMELQQLHVSITCVLRHRGWSGLDVAEVEEILGADITAEIGSIQRLAKSVEMHGLTGSLPRVLSSACDAVLGEVAA</sequence>
<dbReference type="GO" id="GO:0005524">
    <property type="term" value="F:ATP binding"/>
    <property type="evidence" value="ECO:0007669"/>
    <property type="project" value="TreeGrafter"/>
</dbReference>
<feature type="domain" description="Rv3660c-like CheY-like N-terminal" evidence="1">
    <location>
        <begin position="13"/>
        <end position="110"/>
    </location>
</feature>
<evidence type="ECO:0000259" key="1">
    <source>
        <dbReference type="Pfam" id="PF26563"/>
    </source>
</evidence>
<dbReference type="GO" id="GO:0051782">
    <property type="term" value="P:negative regulation of cell division"/>
    <property type="evidence" value="ECO:0007669"/>
    <property type="project" value="TreeGrafter"/>
</dbReference>
<dbReference type="EMBL" id="CP011309">
    <property type="protein sequence ID" value="AKF26362.1"/>
    <property type="molecule type" value="Genomic_DNA"/>
</dbReference>
<organism evidence="2 3">
    <name type="scientific">[Brevibacterium] flavum</name>
    <dbReference type="NCBI Taxonomy" id="92706"/>
    <lineage>
        <taxon>Bacteria</taxon>
        <taxon>Bacillati</taxon>
        <taxon>Actinomycetota</taxon>
        <taxon>Actinomycetes</taxon>
        <taxon>Mycobacteriales</taxon>
        <taxon>Corynebacteriaceae</taxon>
        <taxon>Corynebacterium</taxon>
    </lineage>
</organism>
<dbReference type="InterPro" id="IPR022521">
    <property type="entry name" value="Rv3660c"/>
</dbReference>
<accession>A0A0F6Z443</accession>
<protein>
    <submittedName>
        <fullName evidence="2">Septum site determining protein</fullName>
    </submittedName>
</protein>
<dbReference type="SUPFAM" id="SSF52540">
    <property type="entry name" value="P-loop containing nucleoside triphosphate hydrolases"/>
    <property type="match status" value="1"/>
</dbReference>
<evidence type="ECO:0000313" key="2">
    <source>
        <dbReference type="EMBL" id="AKF26362.1"/>
    </source>
</evidence>
<dbReference type="GO" id="GO:0016887">
    <property type="term" value="F:ATP hydrolysis activity"/>
    <property type="evidence" value="ECO:0007669"/>
    <property type="project" value="TreeGrafter"/>
</dbReference>
<dbReference type="GO" id="GO:0009898">
    <property type="term" value="C:cytoplasmic side of plasma membrane"/>
    <property type="evidence" value="ECO:0007669"/>
    <property type="project" value="TreeGrafter"/>
</dbReference>
<dbReference type="HOGENOM" id="CLU_042654_1_0_11"/>